<accession>A0A8S5MGN4</accession>
<reference evidence="1" key="1">
    <citation type="journal article" date="2021" name="Proc. Natl. Acad. Sci. U.S.A.">
        <title>A Catalog of Tens of Thousands of Viruses from Human Metagenomes Reveals Hidden Associations with Chronic Diseases.</title>
        <authorList>
            <person name="Tisza M.J."/>
            <person name="Buck C.B."/>
        </authorList>
    </citation>
    <scope>NUCLEOTIDE SEQUENCE</scope>
    <source>
        <strain evidence="1">CtrsQ3</strain>
    </source>
</reference>
<organism evidence="1">
    <name type="scientific">Phage sp. ctrsQ3</name>
    <dbReference type="NCBI Taxonomy" id="2826752"/>
    <lineage>
        <taxon>Viruses</taxon>
    </lineage>
</organism>
<name>A0A8S5MGN4_9VIRU</name>
<sequence>MIFEVKQQFGEKVPESRIQNCKVLFLLYNSTEYSE</sequence>
<protein>
    <submittedName>
        <fullName evidence="1">Uncharacterized protein</fullName>
    </submittedName>
</protein>
<dbReference type="EMBL" id="BK014897">
    <property type="protein sequence ID" value="DAD81215.1"/>
    <property type="molecule type" value="Genomic_DNA"/>
</dbReference>
<evidence type="ECO:0000313" key="1">
    <source>
        <dbReference type="EMBL" id="DAD81215.1"/>
    </source>
</evidence>
<proteinExistence type="predicted"/>